<gene>
    <name evidence="1" type="ORF">EZS28_054888</name>
</gene>
<reference evidence="1 2" key="1">
    <citation type="submission" date="2019-03" db="EMBL/GenBank/DDBJ databases">
        <title>Single cell metagenomics reveals metabolic interactions within the superorganism composed of flagellate Streblomastix strix and complex community of Bacteroidetes bacteria on its surface.</title>
        <authorList>
            <person name="Treitli S.C."/>
            <person name="Kolisko M."/>
            <person name="Husnik F."/>
            <person name="Keeling P."/>
            <person name="Hampl V."/>
        </authorList>
    </citation>
    <scope>NUCLEOTIDE SEQUENCE [LARGE SCALE GENOMIC DNA]</scope>
    <source>
        <strain evidence="1">ST1C</strain>
    </source>
</reference>
<dbReference type="AlphaFoldDB" id="A0A5J4QCJ7"/>
<evidence type="ECO:0000313" key="1">
    <source>
        <dbReference type="EMBL" id="KAA6318889.1"/>
    </source>
</evidence>
<dbReference type="EMBL" id="SNRW01046081">
    <property type="protein sequence ID" value="KAA6318889.1"/>
    <property type="molecule type" value="Genomic_DNA"/>
</dbReference>
<feature type="non-terminal residue" evidence="1">
    <location>
        <position position="187"/>
    </location>
</feature>
<dbReference type="Proteomes" id="UP000324800">
    <property type="component" value="Unassembled WGS sequence"/>
</dbReference>
<accession>A0A5J4QCJ7</accession>
<sequence>MLKVLSPRRNLTNLISANSTESRVQIQRSVQNHQTETLYKPDLIRVQQVDYPQVTQSTNVGVIMNIGVTQDKNLFEHSSIEHAVGGVDHKEQRLSEAYSVCELYGNDPTEIRRSTTESKISKGDNELIRSEMYRNGSPVSNLFIESEREQSYNQVKIANEQELEEKQNQNLSGSSLLLINSRETARS</sequence>
<name>A0A5J4QCJ7_9EUKA</name>
<comment type="caution">
    <text evidence="1">The sequence shown here is derived from an EMBL/GenBank/DDBJ whole genome shotgun (WGS) entry which is preliminary data.</text>
</comment>
<organism evidence="1 2">
    <name type="scientific">Streblomastix strix</name>
    <dbReference type="NCBI Taxonomy" id="222440"/>
    <lineage>
        <taxon>Eukaryota</taxon>
        <taxon>Metamonada</taxon>
        <taxon>Preaxostyla</taxon>
        <taxon>Oxymonadida</taxon>
        <taxon>Streblomastigidae</taxon>
        <taxon>Streblomastix</taxon>
    </lineage>
</organism>
<evidence type="ECO:0000313" key="2">
    <source>
        <dbReference type="Proteomes" id="UP000324800"/>
    </source>
</evidence>
<proteinExistence type="predicted"/>
<protein>
    <submittedName>
        <fullName evidence="1">Uncharacterized protein</fullName>
    </submittedName>
</protein>